<name>A0ABQ2F5B6_9MICO</name>
<organism evidence="2 3">
    <name type="scientific">Ornithinimicrobium pekingense</name>
    <dbReference type="NCBI Taxonomy" id="384677"/>
    <lineage>
        <taxon>Bacteria</taxon>
        <taxon>Bacillati</taxon>
        <taxon>Actinomycetota</taxon>
        <taxon>Actinomycetes</taxon>
        <taxon>Micrococcales</taxon>
        <taxon>Ornithinimicrobiaceae</taxon>
        <taxon>Ornithinimicrobium</taxon>
    </lineage>
</organism>
<feature type="region of interest" description="Disordered" evidence="1">
    <location>
        <begin position="363"/>
        <end position="392"/>
    </location>
</feature>
<evidence type="ECO:0008006" key="4">
    <source>
        <dbReference type="Google" id="ProtNLM"/>
    </source>
</evidence>
<gene>
    <name evidence="2" type="ORF">GCM10011509_09840</name>
</gene>
<keyword evidence="3" id="KW-1185">Reference proteome</keyword>
<evidence type="ECO:0000313" key="2">
    <source>
        <dbReference type="EMBL" id="GGK63469.1"/>
    </source>
</evidence>
<dbReference type="Proteomes" id="UP000662111">
    <property type="component" value="Unassembled WGS sequence"/>
</dbReference>
<evidence type="ECO:0000313" key="3">
    <source>
        <dbReference type="Proteomes" id="UP000662111"/>
    </source>
</evidence>
<comment type="caution">
    <text evidence="2">The sequence shown here is derived from an EMBL/GenBank/DDBJ whole genome shotgun (WGS) entry which is preliminary data.</text>
</comment>
<protein>
    <recommendedName>
        <fullName evidence="4">Baseplate assembly protein</fullName>
    </recommendedName>
</protein>
<evidence type="ECO:0000256" key="1">
    <source>
        <dbReference type="SAM" id="MobiDB-lite"/>
    </source>
</evidence>
<accession>A0ABQ2F5B6</accession>
<dbReference type="EMBL" id="BMLB01000002">
    <property type="protein sequence ID" value="GGK63469.1"/>
    <property type="molecule type" value="Genomic_DNA"/>
</dbReference>
<sequence length="1418" mass="148010">MTLPPASDRLLGRDRAAILAEILATRTAYAPDWLPARGGAGHGLADIVAGHLELLQARLAQVPAHRLAVLLDLLGVSLRPAQGARTHVVLTAVPRSPGGRVPAGTRIGATVAGRDDPVVFETVDPVAISPAAIVEVHSVHPEADSEQDHSTDVLASRPLTLFGDLRAADRELYVGHDELLAFDGRAVVQLELGVGVPAPWPLVLEWSWWDGTGWRAFAPLADSALAAGDDDSYDATSGLTRSGTVRLVAPCATSAPLELDGRSTHWVRGRLTAPLDLPPAAPLPTIDRLRLVVVNEHGRLRVRRTTTSGGPTLRVWWPEAPGGQADRHLVDETSGTSGTGPAPLAAAQSLTAYTGHSIRIGVSPKGARAEGSTPPAKGHPQPVAHDHPDNLTAPVLADTGTHLDVSVQRGLVLDKAIADQRAADLSKAFAPLGPSPVRGTTFLFASATATARPGTRVTLTIERPVTAAEEADQLGGSQAGAVQLAAELLATALTTLEGAGGVSTALSQADATLAQSLPTLLSPAAAGWYPGVRSRISATLQELRTAVASHGTTAAQVDAARGQIAAFQSGGNATNVAQAGTHLRQARPTLASVLVDIADAVGQLAQDPSSLAGPRAGLAAAVQGGDPVAVAAAETVLRTALTALLATAQPWLPAGSLPPIFDTDPSSYVATVTSRLTAAKGSVAAASTRLATAVGTLKDINAANLVAAIVPEASTRLVQPVVAWEYHDGDRWRALGAEGDPQVLSLSASGSIRFTVPDDIADVDVDGDVRRWLRARLAEGSFSNLRFVSWTDTKGGINYLPVVEPRAPMVDRIEVFYRHESTPRDAGAVVAHDNHAWRDLTAAVTWPGPGGTPFTPMTEQAPTLYLGLDGPLPADRVGLWLQLTDPSPWAEPHRPVWEGFTGREWVHLTTDDGTDGLRRSGVVGVVWPGTEEYAGAAVRGALGRTITLQGRGAGLRYRPGELLMLTDVQSQEPVVVDAVTAETVTVRAPLTRAYSGARLAAAPPARFGRPRTWLRAVFDATQPLPRVGITGLAAHAVEVAQVETLHDEVLGSGDGSPDQVLQTRRFPVAGDVSLEVRELEGRRADLDADVLTRTLRTQDVDPQAVRVERDARTGQVTAVWVPWRSVTSLGSAGPTDRVFVLDNASGRVIFGGGGHGRPLPEGRDNVRLRTYRTSAGSAGNVGPHTITSLLSAVAVSEVTNPEAASGGADVEAFPDALTRGPGLLRHRRLALTEQDVEAIALEASPAVVRARALGAVDRYGRPLPGAVRVVVVPRDTAAQPQPGPVLLTTVRAAVAGASPAVAAARVTVEGTVYVPVGVAVSVLPREAREAGEVRERVVRALETFLHPLHGGDSGTGWDFGTDVHVSDLARVLEGVPGVDAVTDLVLARDGTPTGDVVPVPPDHVACAGPLTVRLGRER</sequence>
<proteinExistence type="predicted"/>
<dbReference type="RefSeq" id="WP_022920513.1">
    <property type="nucleotide sequence ID" value="NZ_BMLB01000002.1"/>
</dbReference>
<reference evidence="3" key="1">
    <citation type="journal article" date="2019" name="Int. J. Syst. Evol. Microbiol.">
        <title>The Global Catalogue of Microorganisms (GCM) 10K type strain sequencing project: providing services to taxonomists for standard genome sequencing and annotation.</title>
        <authorList>
            <consortium name="The Broad Institute Genomics Platform"/>
            <consortium name="The Broad Institute Genome Sequencing Center for Infectious Disease"/>
            <person name="Wu L."/>
            <person name="Ma J."/>
        </authorList>
    </citation>
    <scope>NUCLEOTIDE SEQUENCE [LARGE SCALE GENOMIC DNA]</scope>
    <source>
        <strain evidence="3">CGMCC 1.5362</strain>
    </source>
</reference>